<sequence length="48" mass="5694">MNEGFAFKTKASIFKQKESILLYRSTHYYHIVNKNNKKATKPQIYISL</sequence>
<accession>A0A137T0F1</accession>
<protein>
    <submittedName>
        <fullName evidence="1">Uncharacterized protein</fullName>
    </submittedName>
</protein>
<proteinExistence type="predicted"/>
<name>A0A137T0F1_9BACT</name>
<evidence type="ECO:0000313" key="1">
    <source>
        <dbReference type="EMBL" id="KXO18140.1"/>
    </source>
</evidence>
<gene>
    <name evidence="1" type="ORF">HMPREF3202_00289</name>
</gene>
<evidence type="ECO:0000313" key="2">
    <source>
        <dbReference type="Proteomes" id="UP000070093"/>
    </source>
</evidence>
<organism evidence="1 2">
    <name type="scientific">Prevotella bivia</name>
    <dbReference type="NCBI Taxonomy" id="28125"/>
    <lineage>
        <taxon>Bacteria</taxon>
        <taxon>Pseudomonadati</taxon>
        <taxon>Bacteroidota</taxon>
        <taxon>Bacteroidia</taxon>
        <taxon>Bacteroidales</taxon>
        <taxon>Prevotellaceae</taxon>
        <taxon>Prevotella</taxon>
    </lineage>
</organism>
<comment type="caution">
    <text evidence="1">The sequence shown here is derived from an EMBL/GenBank/DDBJ whole genome shotgun (WGS) entry which is preliminary data.</text>
</comment>
<dbReference type="STRING" id="28125.HMPREF3202_00289"/>
<dbReference type="AlphaFoldDB" id="A0A137T0F1"/>
<reference evidence="1 2" key="1">
    <citation type="submission" date="2016-02" db="EMBL/GenBank/DDBJ databases">
        <authorList>
            <person name="Wen L."/>
            <person name="He K."/>
            <person name="Yang H."/>
        </authorList>
    </citation>
    <scope>NUCLEOTIDE SEQUENCE [LARGE SCALE GENOMIC DNA]</scope>
    <source>
        <strain evidence="1 2">GED7880</strain>
    </source>
</reference>
<dbReference type="EMBL" id="LTAG01000016">
    <property type="protein sequence ID" value="KXO18140.1"/>
    <property type="molecule type" value="Genomic_DNA"/>
</dbReference>
<dbReference type="Proteomes" id="UP000070093">
    <property type="component" value="Unassembled WGS sequence"/>
</dbReference>